<evidence type="ECO:0000313" key="2">
    <source>
        <dbReference type="Proteomes" id="UP000008225"/>
    </source>
</evidence>
<dbReference type="Ensembl" id="ENSCJAT00000127019.1">
    <property type="protein sequence ID" value="ENSCJAP00000087248.1"/>
    <property type="gene ID" value="ENSCJAG00000080381.1"/>
</dbReference>
<dbReference type="PANTHER" id="PTHR12138">
    <property type="entry name" value="PRIMATE-EXPANDED PROTEIN FAMILY"/>
    <property type="match status" value="1"/>
</dbReference>
<name>A0A8I3WQM1_CALJA</name>
<dbReference type="PANTHER" id="PTHR12138:SF162">
    <property type="entry name" value="CHROMOSOME UNDETERMINED SCAFFOLD_275, WHOLE GENOME SHOTGUN SEQUENCE"/>
    <property type="match status" value="1"/>
</dbReference>
<keyword evidence="2" id="KW-1185">Reference proteome</keyword>
<dbReference type="AlphaFoldDB" id="A0A8I3WQM1"/>
<reference evidence="1" key="3">
    <citation type="submission" date="2025-09" db="UniProtKB">
        <authorList>
            <consortium name="Ensembl"/>
        </authorList>
    </citation>
    <scope>IDENTIFICATION</scope>
</reference>
<dbReference type="PRINTS" id="PR02045">
    <property type="entry name" value="F138DOMAIN"/>
</dbReference>
<evidence type="ECO:0000313" key="1">
    <source>
        <dbReference type="Ensembl" id="ENSCJAP00000087248.1"/>
    </source>
</evidence>
<reference evidence="1" key="2">
    <citation type="submission" date="2025-08" db="UniProtKB">
        <authorList>
            <consortium name="Ensembl"/>
        </authorList>
    </citation>
    <scope>IDENTIFICATION</scope>
</reference>
<dbReference type="Proteomes" id="UP000008225">
    <property type="component" value="Chromosome 2"/>
</dbReference>
<proteinExistence type="predicted"/>
<sequence length="155" mass="17181">DGVLLVSPSVECNGAISAHCNLGLLGSGNSPASASQVAGITGVRHHAQLIFFVFLVETGFHHVDQDVLNLFSRLITQADLPDLILFHEPGLTMGKFGHRDMHRGTIWRCIRRKWPSREAGKRFLSHTSQKECLQNSEIIYFCCLSHLVCDTLLLS</sequence>
<dbReference type="GeneTree" id="ENSGT01150000286943"/>
<protein>
    <submittedName>
        <fullName evidence="1">Uncharacterized protein</fullName>
    </submittedName>
</protein>
<organism evidence="1 2">
    <name type="scientific">Callithrix jacchus</name>
    <name type="common">White-tufted-ear marmoset</name>
    <name type="synonym">Simia Jacchus</name>
    <dbReference type="NCBI Taxonomy" id="9483"/>
    <lineage>
        <taxon>Eukaryota</taxon>
        <taxon>Metazoa</taxon>
        <taxon>Chordata</taxon>
        <taxon>Craniata</taxon>
        <taxon>Vertebrata</taxon>
        <taxon>Euteleostomi</taxon>
        <taxon>Mammalia</taxon>
        <taxon>Eutheria</taxon>
        <taxon>Euarchontoglires</taxon>
        <taxon>Primates</taxon>
        <taxon>Haplorrhini</taxon>
        <taxon>Platyrrhini</taxon>
        <taxon>Cebidae</taxon>
        <taxon>Callitrichinae</taxon>
        <taxon>Callithrix</taxon>
        <taxon>Callithrix</taxon>
    </lineage>
</organism>
<reference evidence="1 2" key="1">
    <citation type="submission" date="2009-03" db="EMBL/GenBank/DDBJ databases">
        <authorList>
            <person name="Warren W."/>
            <person name="Ye L."/>
            <person name="Minx P."/>
            <person name="Worley K."/>
            <person name="Gibbs R."/>
            <person name="Wilson R.K."/>
        </authorList>
    </citation>
    <scope>NUCLEOTIDE SEQUENCE [LARGE SCALE GENOMIC DNA]</scope>
</reference>
<accession>A0A8I3WQM1</accession>